<dbReference type="PANTHER" id="PTHR42733:SF12">
    <property type="entry name" value="PROTEINASE"/>
    <property type="match status" value="1"/>
</dbReference>
<organism evidence="3 4">
    <name type="scientific">Dictyobacter kobayashii</name>
    <dbReference type="NCBI Taxonomy" id="2014872"/>
    <lineage>
        <taxon>Bacteria</taxon>
        <taxon>Bacillati</taxon>
        <taxon>Chloroflexota</taxon>
        <taxon>Ktedonobacteria</taxon>
        <taxon>Ktedonobacterales</taxon>
        <taxon>Dictyobacteraceae</taxon>
        <taxon>Dictyobacter</taxon>
    </lineage>
</organism>
<evidence type="ECO:0000259" key="2">
    <source>
        <dbReference type="Pfam" id="PF01965"/>
    </source>
</evidence>
<keyword evidence="3" id="KW-0378">Hydrolase</keyword>
<dbReference type="NCBIfam" id="TIGR01382">
    <property type="entry name" value="PfpI"/>
    <property type="match status" value="1"/>
</dbReference>
<dbReference type="GO" id="GO:0008233">
    <property type="term" value="F:peptidase activity"/>
    <property type="evidence" value="ECO:0007669"/>
    <property type="project" value="UniProtKB-KW"/>
</dbReference>
<name>A0A402AG68_9CHLR</name>
<evidence type="ECO:0000313" key="4">
    <source>
        <dbReference type="Proteomes" id="UP000287188"/>
    </source>
</evidence>
<dbReference type="PROSITE" id="PS51276">
    <property type="entry name" value="PEPTIDASE_C56_PFPI"/>
    <property type="match status" value="1"/>
</dbReference>
<dbReference type="EMBL" id="BIFS01000001">
    <property type="protein sequence ID" value="GCE18086.1"/>
    <property type="molecule type" value="Genomic_DNA"/>
</dbReference>
<dbReference type="Pfam" id="PF01965">
    <property type="entry name" value="DJ-1_PfpI"/>
    <property type="match status" value="1"/>
</dbReference>
<accession>A0A402AG68</accession>
<dbReference type="AlphaFoldDB" id="A0A402AG68"/>
<evidence type="ECO:0000256" key="1">
    <source>
        <dbReference type="ARBA" id="ARBA00008542"/>
    </source>
</evidence>
<dbReference type="PANTHER" id="PTHR42733">
    <property type="entry name" value="DJ-1 PROTEIN"/>
    <property type="match status" value="1"/>
</dbReference>
<dbReference type="RefSeq" id="WP_126549678.1">
    <property type="nucleotide sequence ID" value="NZ_BIFS01000001.1"/>
</dbReference>
<dbReference type="InterPro" id="IPR006286">
    <property type="entry name" value="C56_PfpI-like"/>
</dbReference>
<dbReference type="CDD" id="cd03134">
    <property type="entry name" value="GATase1_PfpI_like"/>
    <property type="match status" value="1"/>
</dbReference>
<evidence type="ECO:0000313" key="3">
    <source>
        <dbReference type="EMBL" id="GCE18086.1"/>
    </source>
</evidence>
<dbReference type="OrthoDB" id="9792284at2"/>
<dbReference type="Gene3D" id="3.40.50.880">
    <property type="match status" value="1"/>
</dbReference>
<dbReference type="InterPro" id="IPR002818">
    <property type="entry name" value="DJ-1/PfpI"/>
</dbReference>
<reference evidence="4" key="1">
    <citation type="submission" date="2018-12" db="EMBL/GenBank/DDBJ databases">
        <title>Tengunoibacter tsumagoiensis gen. nov., sp. nov., Dictyobacter kobayashii sp. nov., D. alpinus sp. nov., and D. joshuensis sp. nov. and description of Dictyobacteraceae fam. nov. within the order Ktedonobacterales isolated from Tengu-no-mugimeshi.</title>
        <authorList>
            <person name="Wang C.M."/>
            <person name="Zheng Y."/>
            <person name="Sakai Y."/>
            <person name="Toyoda A."/>
            <person name="Minakuchi Y."/>
            <person name="Abe K."/>
            <person name="Yokota A."/>
            <person name="Yabe S."/>
        </authorList>
    </citation>
    <scope>NUCLEOTIDE SEQUENCE [LARGE SCALE GENOMIC DNA]</scope>
    <source>
        <strain evidence="4">Uno11</strain>
    </source>
</reference>
<sequence>MQTSGKKLDGLRVAILVTDDFEQAEMTEPRKALDQAGATTKIISSKPGQVQGVNHDEKADSFPVDMTFDQANPGDFDALLLPGGAINADTIRMEPKAREFVQQIDKSGRPMAVICHAPWLLVSAGSAKGRTMTSYYTIQDDLRNAGANWVDQEVVIDHNLVTSRSPQDLPAFNSAIVSLFAEYKEKGLIASPTSSQRAQDVISG</sequence>
<comment type="caution">
    <text evidence="3">The sequence shown here is derived from an EMBL/GenBank/DDBJ whole genome shotgun (WGS) entry which is preliminary data.</text>
</comment>
<keyword evidence="3" id="KW-0645">Protease</keyword>
<dbReference type="Proteomes" id="UP000287188">
    <property type="component" value="Unassembled WGS sequence"/>
</dbReference>
<comment type="similarity">
    <text evidence="1">Belongs to the peptidase C56 family.</text>
</comment>
<dbReference type="GO" id="GO:0006508">
    <property type="term" value="P:proteolysis"/>
    <property type="evidence" value="ECO:0007669"/>
    <property type="project" value="UniProtKB-KW"/>
</dbReference>
<gene>
    <name evidence="3" type="ORF">KDK_18860</name>
</gene>
<dbReference type="SUPFAM" id="SSF52317">
    <property type="entry name" value="Class I glutamine amidotransferase-like"/>
    <property type="match status" value="1"/>
</dbReference>
<protein>
    <submittedName>
        <fullName evidence="3">Protease</fullName>
    </submittedName>
</protein>
<dbReference type="InterPro" id="IPR029062">
    <property type="entry name" value="Class_I_gatase-like"/>
</dbReference>
<keyword evidence="4" id="KW-1185">Reference proteome</keyword>
<feature type="domain" description="DJ-1/PfpI" evidence="2">
    <location>
        <begin position="12"/>
        <end position="178"/>
    </location>
</feature>
<proteinExistence type="inferred from homology"/>